<dbReference type="EMBL" id="BAAADJ010000063">
    <property type="protein sequence ID" value="GAA0345535.1"/>
    <property type="molecule type" value="Genomic_DNA"/>
</dbReference>
<sequence length="195" mass="22975">MGLFEVLTKKKDNGEELKIEELSSDDLRKLYIEENKTDFMIADLFNVKKSKVTYLRRKMGISIRNAMIDDYLANQTEAAEVNRLVKEKILVEDNIDMISKAITHFAFRNGPVEDMHADPDSQLSDSDMKTLNKYMVNRLAYVFTLIIENRRMEFDYLIKNLDFWAGHNWDKAEPDDGGIREEFEEAMRNMRNFRN</sequence>
<evidence type="ECO:0000313" key="1">
    <source>
        <dbReference type="EMBL" id="GAA0345535.1"/>
    </source>
</evidence>
<comment type="caution">
    <text evidence="1">The sequence shown here is derived from an EMBL/GenBank/DDBJ whole genome shotgun (WGS) entry which is preliminary data.</text>
</comment>
<name>A0ABP3GH82_9BACI</name>
<accession>A0ABP3GH82</accession>
<dbReference type="Proteomes" id="UP001500782">
    <property type="component" value="Unassembled WGS sequence"/>
</dbReference>
<organism evidence="1 2">
    <name type="scientific">Bacillus carboniphilus</name>
    <dbReference type="NCBI Taxonomy" id="86663"/>
    <lineage>
        <taxon>Bacteria</taxon>
        <taxon>Bacillati</taxon>
        <taxon>Bacillota</taxon>
        <taxon>Bacilli</taxon>
        <taxon>Bacillales</taxon>
        <taxon>Bacillaceae</taxon>
        <taxon>Bacillus</taxon>
    </lineage>
</organism>
<proteinExistence type="predicted"/>
<evidence type="ECO:0000313" key="2">
    <source>
        <dbReference type="Proteomes" id="UP001500782"/>
    </source>
</evidence>
<dbReference type="RefSeq" id="WP_343803285.1">
    <property type="nucleotide sequence ID" value="NZ_BAAADJ010000063.1"/>
</dbReference>
<gene>
    <name evidence="1" type="ORF">GCM10008967_39980</name>
</gene>
<reference evidence="2" key="1">
    <citation type="journal article" date="2019" name="Int. J. Syst. Evol. Microbiol.">
        <title>The Global Catalogue of Microorganisms (GCM) 10K type strain sequencing project: providing services to taxonomists for standard genome sequencing and annotation.</title>
        <authorList>
            <consortium name="The Broad Institute Genomics Platform"/>
            <consortium name="The Broad Institute Genome Sequencing Center for Infectious Disease"/>
            <person name="Wu L."/>
            <person name="Ma J."/>
        </authorList>
    </citation>
    <scope>NUCLEOTIDE SEQUENCE [LARGE SCALE GENOMIC DNA]</scope>
    <source>
        <strain evidence="2">JCM 9731</strain>
    </source>
</reference>
<keyword evidence="2" id="KW-1185">Reference proteome</keyword>
<protein>
    <submittedName>
        <fullName evidence="1">Uncharacterized protein</fullName>
    </submittedName>
</protein>